<feature type="domain" description="N-acetyltransferase" evidence="3">
    <location>
        <begin position="3"/>
        <end position="163"/>
    </location>
</feature>
<evidence type="ECO:0000313" key="5">
    <source>
        <dbReference type="Proteomes" id="UP001149821"/>
    </source>
</evidence>
<dbReference type="SUPFAM" id="SSF55729">
    <property type="entry name" value="Acyl-CoA N-acyltransferases (Nat)"/>
    <property type="match status" value="1"/>
</dbReference>
<dbReference type="EC" id="2.3.1.-" evidence="4"/>
<sequence length="166" mass="18710">MSVAVRDVTLQDAQGIIDILNPIIEDGRYTILDSTFTLEEEQFFIQVFSENGVFNVAQHAETSYILGFQTVEPFANYTRSFDHVGIIGTYVEANSRRQGIASALFASTFEKAKTMGYEKLFAYVRDDNEAALATYLKNGFEVVGRAKKHAKINGKYIDEILIEKFL</sequence>
<dbReference type="PANTHER" id="PTHR43072:SF23">
    <property type="entry name" value="UPF0039 PROTEIN C11D3.02C"/>
    <property type="match status" value="1"/>
</dbReference>
<name>A0ABT5QKZ1_9GAMM</name>
<dbReference type="GO" id="GO:0016746">
    <property type="term" value="F:acyltransferase activity"/>
    <property type="evidence" value="ECO:0007669"/>
    <property type="project" value="UniProtKB-KW"/>
</dbReference>
<evidence type="ECO:0000256" key="2">
    <source>
        <dbReference type="ARBA" id="ARBA00023315"/>
    </source>
</evidence>
<evidence type="ECO:0000313" key="4">
    <source>
        <dbReference type="EMBL" id="MDD1780976.1"/>
    </source>
</evidence>
<dbReference type="Pfam" id="PF00583">
    <property type="entry name" value="Acetyltransf_1"/>
    <property type="match status" value="1"/>
</dbReference>
<dbReference type="PROSITE" id="PS51186">
    <property type="entry name" value="GNAT"/>
    <property type="match status" value="1"/>
</dbReference>
<evidence type="ECO:0000256" key="1">
    <source>
        <dbReference type="ARBA" id="ARBA00022679"/>
    </source>
</evidence>
<dbReference type="Proteomes" id="UP001149821">
    <property type="component" value="Unassembled WGS sequence"/>
</dbReference>
<reference evidence="4" key="1">
    <citation type="submission" date="2021-12" db="EMBL/GenBank/DDBJ databases">
        <title>Enterovibrio ZSDZ35 sp. nov. and Enterovibrio ZSDZ42 sp. nov., isolated from coastal seawater in Qingdao.</title>
        <authorList>
            <person name="Zhang P."/>
        </authorList>
    </citation>
    <scope>NUCLEOTIDE SEQUENCE</scope>
    <source>
        <strain evidence="4">ZSDZ35</strain>
    </source>
</reference>
<organism evidence="4 5">
    <name type="scientific">Enterovibrio qingdaonensis</name>
    <dbReference type="NCBI Taxonomy" id="2899818"/>
    <lineage>
        <taxon>Bacteria</taxon>
        <taxon>Pseudomonadati</taxon>
        <taxon>Pseudomonadota</taxon>
        <taxon>Gammaproteobacteria</taxon>
        <taxon>Vibrionales</taxon>
        <taxon>Vibrionaceae</taxon>
        <taxon>Enterovibrio</taxon>
    </lineage>
</organism>
<dbReference type="PANTHER" id="PTHR43072">
    <property type="entry name" value="N-ACETYLTRANSFERASE"/>
    <property type="match status" value="1"/>
</dbReference>
<dbReference type="RefSeq" id="WP_274141246.1">
    <property type="nucleotide sequence ID" value="NZ_JAJUBB010000004.1"/>
</dbReference>
<evidence type="ECO:0000259" key="3">
    <source>
        <dbReference type="PROSITE" id="PS51186"/>
    </source>
</evidence>
<accession>A0ABT5QKZ1</accession>
<gene>
    <name evidence="4" type="ORF">LRP49_07145</name>
</gene>
<dbReference type="EMBL" id="JAJUBB010000004">
    <property type="protein sequence ID" value="MDD1780976.1"/>
    <property type="molecule type" value="Genomic_DNA"/>
</dbReference>
<protein>
    <submittedName>
        <fullName evidence="4">GNAT family N-acetyltransferase</fullName>
        <ecNumber evidence="4">2.3.1.-</ecNumber>
    </submittedName>
</protein>
<dbReference type="InterPro" id="IPR000182">
    <property type="entry name" value="GNAT_dom"/>
</dbReference>
<proteinExistence type="predicted"/>
<keyword evidence="5" id="KW-1185">Reference proteome</keyword>
<keyword evidence="2 4" id="KW-0012">Acyltransferase</keyword>
<dbReference type="CDD" id="cd04301">
    <property type="entry name" value="NAT_SF"/>
    <property type="match status" value="1"/>
</dbReference>
<dbReference type="Gene3D" id="3.40.630.30">
    <property type="match status" value="1"/>
</dbReference>
<comment type="caution">
    <text evidence="4">The sequence shown here is derived from an EMBL/GenBank/DDBJ whole genome shotgun (WGS) entry which is preliminary data.</text>
</comment>
<keyword evidence="1 4" id="KW-0808">Transferase</keyword>
<dbReference type="InterPro" id="IPR016181">
    <property type="entry name" value="Acyl_CoA_acyltransferase"/>
</dbReference>